<dbReference type="PATRIC" id="fig|219572.3.peg.3754"/>
<keyword evidence="1" id="KW-0812">Transmembrane</keyword>
<keyword evidence="1" id="KW-1133">Transmembrane helix</keyword>
<protein>
    <submittedName>
        <fullName evidence="2">Malate dehydrogenase</fullName>
    </submittedName>
</protein>
<evidence type="ECO:0000313" key="3">
    <source>
        <dbReference type="Proteomes" id="UP000077829"/>
    </source>
</evidence>
<evidence type="ECO:0000256" key="1">
    <source>
        <dbReference type="SAM" id="Phobius"/>
    </source>
</evidence>
<sequence>MINWLKSIWCTTPSQALALMILSTRRNKNRTSLLLVLIMVSTAINYALLIREVFEPADQTNPAIYSLMTSDEFRQNTSVLFDQLKAYNREPSQERLDVLSGFIVPDRGNLWVYVSLRFQLLPQAEKTGNSLPRYRYDPQITIRPALPGLLLFILVETILLLLLIYTRLKEPAAILAFEERQLARFFDDEPNAPAPSPLDTVRHLLHHFHRFCLALNQRQNGRTGLSVKNEPDVQDLLRALLSMHIADVRAEEPVPSCAGASSRMDFLLHDLQVAIEVKMTRAGLKDKKLGEELIVDIARYAEHPHCQHLICFVYDPGYLIRNREALQEYILRQGHRIDVELIFSPA</sequence>
<feature type="transmembrane region" description="Helical" evidence="1">
    <location>
        <begin position="32"/>
        <end position="50"/>
    </location>
</feature>
<dbReference type="Proteomes" id="UP000077829">
    <property type="component" value="Chromosome"/>
</dbReference>
<reference evidence="2 3" key="1">
    <citation type="submission" date="2016-05" db="EMBL/GenBank/DDBJ databases">
        <title>Complete genome sequence of Pseudomonas antarctica PAMC 27494.</title>
        <authorList>
            <person name="Lee J."/>
        </authorList>
    </citation>
    <scope>NUCLEOTIDE SEQUENCE [LARGE SCALE GENOMIC DNA]</scope>
    <source>
        <strain evidence="2 3">PAMC 27494</strain>
    </source>
</reference>
<keyword evidence="1" id="KW-0472">Membrane</keyword>
<accession>A0A172Z3L4</accession>
<dbReference type="Pfam" id="PF18742">
    <property type="entry name" value="DpnII-MboI"/>
    <property type="match status" value="1"/>
</dbReference>
<dbReference type="RefSeq" id="WP_082895917.1">
    <property type="nucleotide sequence ID" value="NZ_CP015600.1"/>
</dbReference>
<gene>
    <name evidence="2" type="ORF">A7J50_3650</name>
</gene>
<organism evidence="2 3">
    <name type="scientific">Pseudomonas antarctica</name>
    <dbReference type="NCBI Taxonomy" id="219572"/>
    <lineage>
        <taxon>Bacteria</taxon>
        <taxon>Pseudomonadati</taxon>
        <taxon>Pseudomonadota</taxon>
        <taxon>Gammaproteobacteria</taxon>
        <taxon>Pseudomonadales</taxon>
        <taxon>Pseudomonadaceae</taxon>
        <taxon>Pseudomonas</taxon>
    </lineage>
</organism>
<dbReference type="AlphaFoldDB" id="A0A172Z3L4"/>
<dbReference type="KEGG" id="panr:A7J50_3650"/>
<evidence type="ECO:0000313" key="2">
    <source>
        <dbReference type="EMBL" id="ANF87024.1"/>
    </source>
</evidence>
<dbReference type="STRING" id="219572.A7J50_3650"/>
<feature type="transmembrane region" description="Helical" evidence="1">
    <location>
        <begin position="145"/>
        <end position="165"/>
    </location>
</feature>
<name>A0A172Z3L4_9PSED</name>
<dbReference type="EMBL" id="CP015600">
    <property type="protein sequence ID" value="ANF87024.1"/>
    <property type="molecule type" value="Genomic_DNA"/>
</dbReference>
<proteinExistence type="predicted"/>